<dbReference type="KEGG" id="cga:Celgi_1365"/>
<dbReference type="Proteomes" id="UP000000485">
    <property type="component" value="Chromosome"/>
</dbReference>
<sequence>MMTRMTAEGVAFDGGRWYVYALIDPIMFRKTGSHLLSVLYVGKGTKDRANQHARDERKALERAAASLPMHGSKSERIRWLLGSGEDIPAVTLASGFVDENDAYRAETLAMELISRLLAAHGLEPLGNAVPGHGQASGMQISGQAHELGGPKRPALSPVAVDGEPTFELRSVRESLYASTSRRVDWRSAQVVRRPSILVKGTTEAMPSGSHSPLPREALPPSLADVAHRVTPRDIEIAAGSEFVRRGYDPDDPWTDHEARERATRYWPFAATTVREWLLDDDQGPLDLLLAVPGTGGTTVRYAWEVNRAAVFDFYPAIGRWGIPLGRALLDHPARGLCLVEDREERKGVQVLLNHVAGCRLLIP</sequence>
<name>F8A329_CELGA</name>
<accession>F8A329</accession>
<keyword evidence="2" id="KW-1185">Reference proteome</keyword>
<gene>
    <name evidence="1" type="ordered locus">Celgi_1365</name>
</gene>
<dbReference type="AlphaFoldDB" id="F8A329"/>
<evidence type="ECO:0000313" key="2">
    <source>
        <dbReference type="Proteomes" id="UP000000485"/>
    </source>
</evidence>
<protein>
    <recommendedName>
        <fullName evidence="3">GIY-YIG domain-containing protein</fullName>
    </recommendedName>
</protein>
<dbReference type="STRING" id="593907.Celgi_1365"/>
<dbReference type="CDD" id="cd10440">
    <property type="entry name" value="GIY-YIG_COG3680"/>
    <property type="match status" value="1"/>
</dbReference>
<dbReference type="HOGENOM" id="CLU_762260_0_0_11"/>
<organism evidence="1 2">
    <name type="scientific">Cellulomonas gilvus (strain ATCC 13127 / NRRL B-14078)</name>
    <name type="common">Cellvibrio gilvus</name>
    <dbReference type="NCBI Taxonomy" id="593907"/>
    <lineage>
        <taxon>Bacteria</taxon>
        <taxon>Bacillati</taxon>
        <taxon>Actinomycetota</taxon>
        <taxon>Actinomycetes</taxon>
        <taxon>Micrococcales</taxon>
        <taxon>Cellulomonadaceae</taxon>
        <taxon>Cellulomonas</taxon>
    </lineage>
</organism>
<evidence type="ECO:0000313" key="1">
    <source>
        <dbReference type="EMBL" id="AEI11884.1"/>
    </source>
</evidence>
<reference evidence="2" key="1">
    <citation type="submission" date="2011-04" db="EMBL/GenBank/DDBJ databases">
        <title>Complete sequence of Cellvibrio gilvus ATCC 13127.</title>
        <authorList>
            <person name="Lucas S."/>
            <person name="Han J."/>
            <person name="Lapidus A."/>
            <person name="Cheng J.-F."/>
            <person name="Goodwin L."/>
            <person name="Pitluck S."/>
            <person name="Peters L."/>
            <person name="Munk A."/>
            <person name="Detter J.C."/>
            <person name="Han C."/>
            <person name="Tapia R."/>
            <person name="Land M."/>
            <person name="Hauser L."/>
            <person name="Kyrpides N."/>
            <person name="Ivanova N."/>
            <person name="Ovchinnikova G."/>
            <person name="Pagani I."/>
            <person name="Mead D."/>
            <person name="Brumm P."/>
            <person name="Woyke T."/>
        </authorList>
    </citation>
    <scope>NUCLEOTIDE SEQUENCE [LARGE SCALE GENOMIC DNA]</scope>
    <source>
        <strain evidence="2">ATCC 13127 / NRRL B-14078</strain>
    </source>
</reference>
<dbReference type="EMBL" id="CP002665">
    <property type="protein sequence ID" value="AEI11884.1"/>
    <property type="molecule type" value="Genomic_DNA"/>
</dbReference>
<proteinExistence type="predicted"/>
<evidence type="ECO:0008006" key="3">
    <source>
        <dbReference type="Google" id="ProtNLM"/>
    </source>
</evidence>